<dbReference type="InterPro" id="IPR001910">
    <property type="entry name" value="Inosine/uridine_hydrolase_dom"/>
</dbReference>
<organism evidence="4 5">
    <name type="scientific">Caenorhabditis bovis</name>
    <dbReference type="NCBI Taxonomy" id="2654633"/>
    <lineage>
        <taxon>Eukaryota</taxon>
        <taxon>Metazoa</taxon>
        <taxon>Ecdysozoa</taxon>
        <taxon>Nematoda</taxon>
        <taxon>Chromadorea</taxon>
        <taxon>Rhabditida</taxon>
        <taxon>Rhabditina</taxon>
        <taxon>Rhabditomorpha</taxon>
        <taxon>Rhabditoidea</taxon>
        <taxon>Rhabditidae</taxon>
        <taxon>Peloderinae</taxon>
        <taxon>Caenorhabditis</taxon>
    </lineage>
</organism>
<feature type="domain" description="Inosine/uridine-preferring nucleoside hydrolase" evidence="3">
    <location>
        <begin position="512"/>
        <end position="820"/>
    </location>
</feature>
<feature type="region of interest" description="Disordered" evidence="2">
    <location>
        <begin position="435"/>
        <end position="457"/>
    </location>
</feature>
<name>A0A8S1E5G8_9PELO</name>
<comment type="similarity">
    <text evidence="1">Belongs to the IUNH family.</text>
</comment>
<evidence type="ECO:0000256" key="1">
    <source>
        <dbReference type="ARBA" id="ARBA00009176"/>
    </source>
</evidence>
<dbReference type="PANTHER" id="PTHR46190">
    <property type="entry name" value="SI:CH211-201H21.5-RELATED"/>
    <property type="match status" value="1"/>
</dbReference>
<protein>
    <recommendedName>
        <fullName evidence="3">Inosine/uridine-preferring nucleoside hydrolase domain-containing protein</fullName>
    </recommendedName>
</protein>
<keyword evidence="5" id="KW-1185">Reference proteome</keyword>
<reference evidence="4 5" key="1">
    <citation type="submission" date="2020-04" db="EMBL/GenBank/DDBJ databases">
        <authorList>
            <person name="Laetsch R D."/>
            <person name="Stevens L."/>
            <person name="Kumar S."/>
            <person name="Blaxter L. M."/>
        </authorList>
    </citation>
    <scope>NUCLEOTIDE SEQUENCE [LARGE SCALE GENOMIC DNA]</scope>
</reference>
<gene>
    <name evidence="4" type="ORF">CBOVIS_LOCUS2098</name>
</gene>
<evidence type="ECO:0000313" key="4">
    <source>
        <dbReference type="EMBL" id="CAB3398866.1"/>
    </source>
</evidence>
<dbReference type="EMBL" id="CADEPM010000001">
    <property type="protein sequence ID" value="CAB3398866.1"/>
    <property type="molecule type" value="Genomic_DNA"/>
</dbReference>
<evidence type="ECO:0000313" key="5">
    <source>
        <dbReference type="Proteomes" id="UP000494206"/>
    </source>
</evidence>
<dbReference type="PANTHER" id="PTHR46190:SF1">
    <property type="entry name" value="SI:CH211-201H21.5"/>
    <property type="match status" value="1"/>
</dbReference>
<dbReference type="Proteomes" id="UP000494206">
    <property type="component" value="Unassembled WGS sequence"/>
</dbReference>
<feature type="compositionally biased region" description="Basic residues" evidence="2">
    <location>
        <begin position="480"/>
        <end position="493"/>
    </location>
</feature>
<comment type="caution">
    <text evidence="4">The sequence shown here is derived from an EMBL/GenBank/DDBJ whole genome shotgun (WGS) entry which is preliminary data.</text>
</comment>
<dbReference type="OrthoDB" id="432381at2759"/>
<accession>A0A8S1E5G8</accession>
<feature type="region of interest" description="Disordered" evidence="2">
    <location>
        <begin position="471"/>
        <end position="499"/>
    </location>
</feature>
<dbReference type="GO" id="GO:0016799">
    <property type="term" value="F:hydrolase activity, hydrolyzing N-glycosyl compounds"/>
    <property type="evidence" value="ECO:0007669"/>
    <property type="project" value="InterPro"/>
</dbReference>
<dbReference type="InterPro" id="IPR036452">
    <property type="entry name" value="Ribo_hydro-like"/>
</dbReference>
<dbReference type="SUPFAM" id="SSF53590">
    <property type="entry name" value="Nucleoside hydrolase"/>
    <property type="match status" value="1"/>
</dbReference>
<dbReference type="AlphaFoldDB" id="A0A8S1E5G8"/>
<dbReference type="InterPro" id="IPR052775">
    <property type="entry name" value="IUN_hydrolase"/>
</dbReference>
<dbReference type="Pfam" id="PF01156">
    <property type="entry name" value="IU_nuc_hydro"/>
    <property type="match status" value="1"/>
</dbReference>
<evidence type="ECO:0000256" key="2">
    <source>
        <dbReference type="SAM" id="MobiDB-lite"/>
    </source>
</evidence>
<proteinExistence type="inferred from homology"/>
<feature type="region of interest" description="Disordered" evidence="2">
    <location>
        <begin position="369"/>
        <end position="388"/>
    </location>
</feature>
<evidence type="ECO:0000259" key="3">
    <source>
        <dbReference type="Pfam" id="PF01156"/>
    </source>
</evidence>
<sequence>MTSTLFKIQHDAIICQLHHKSNATINVVCETSDEIAMPMFDNCQQTWVVPNDVVGLDSKKPKMLKIRFHPDVVELAASNADIHSAACASSLQYLDVLLEDSEWTRRAEFDTVGVQLDRLSQLFTNLDIYVDFKPNHLEITWIPGEDHDELVKLLTSKSVRASLLQRVVVDGPTTSVFMSFEKDANHRRNLLEITINNTGIIDDRATPTQCEIDTTATCVTWRIPERDDGDEFKKSPPRWSSLLDCTLHVNNQHRKPLQFISPYSTIANLYERLCATLHTSASSPIPTGSLSKVSANIEDHAIIALDKNEAPQLTKLIYMITSTPLVINTDIEIATETELTWSPTDSIDSGVSLSPTLSLDEPFLPMPRGRSASECAPPSAAGNHHTSTKLKGILKYPMRFGRFSRSVSECHHDDVAYHISPYFAIDSHFSEDEEDSDAFHESCAETTTPPPQRRKKCVSFSERIEKRVFHSNTSIDAQKRKNQKKNEKRKRRDAAHYGSADDATFEEVRSYTDGVSDDVRAISLALQHPKAEVLAITTVHGCVPVDQACANVKRTLRANGFEGKIPVYRGSAKSILNLSKDSTVSDFFGVDGIGDEPKSFPEVVADDFVADEKLAPLALLEIFEKNPDATLVTIGPLTNVAVALQLSEAFASAPARMVIMGGNYYGVGNVADGSTAEYNFHGDPEAASIVLRRMKCPITVVPWEAFFFESHLHENAVDFHAHLSYDTPLAKYLKMATSVGRKKLEANGRQYAYCDEIAMAVAIDEEKITKESKNLHVDVELAGYQTRGQVVVDWMNELWMNESRNEGNRPIKFITSYNVEIVDKWIHAAASGSGKFD</sequence>
<dbReference type="Gene3D" id="3.90.245.10">
    <property type="entry name" value="Ribonucleoside hydrolase-like"/>
    <property type="match status" value="1"/>
</dbReference>